<feature type="compositionally biased region" description="Basic and acidic residues" evidence="7">
    <location>
        <begin position="161"/>
        <end position="171"/>
    </location>
</feature>
<dbReference type="PANTHER" id="PTHR13376">
    <property type="entry name" value="INTRAFLAGELLAR TRANSPORT PROTEIN 46 HOMOLOG"/>
    <property type="match status" value="1"/>
</dbReference>
<dbReference type="Proteomes" id="UP001642464">
    <property type="component" value="Unassembled WGS sequence"/>
</dbReference>
<organism evidence="8 9">
    <name type="scientific">Durusdinium trenchii</name>
    <dbReference type="NCBI Taxonomy" id="1381693"/>
    <lineage>
        <taxon>Eukaryota</taxon>
        <taxon>Sar</taxon>
        <taxon>Alveolata</taxon>
        <taxon>Dinophyceae</taxon>
        <taxon>Suessiales</taxon>
        <taxon>Symbiodiniaceae</taxon>
        <taxon>Durusdinium</taxon>
    </lineage>
</organism>
<feature type="compositionally biased region" description="Acidic residues" evidence="7">
    <location>
        <begin position="38"/>
        <end position="51"/>
    </location>
</feature>
<evidence type="ECO:0000313" key="9">
    <source>
        <dbReference type="Proteomes" id="UP001642464"/>
    </source>
</evidence>
<feature type="compositionally biased region" description="Acidic residues" evidence="7">
    <location>
        <begin position="66"/>
        <end position="79"/>
    </location>
</feature>
<feature type="compositionally biased region" description="Acidic residues" evidence="7">
    <location>
        <begin position="218"/>
        <end position="232"/>
    </location>
</feature>
<keyword evidence="9" id="KW-1185">Reference proteome</keyword>
<keyword evidence="5" id="KW-0206">Cytoskeleton</keyword>
<dbReference type="InterPro" id="IPR022088">
    <property type="entry name" value="Intraflagellar_transp_cmplxB"/>
</dbReference>
<keyword evidence="4" id="KW-0969">Cilium</keyword>
<name>A0ABP0JW12_9DINO</name>
<proteinExistence type="inferred from homology"/>
<dbReference type="EMBL" id="CAXAMM010008876">
    <property type="protein sequence ID" value="CAK9018672.1"/>
    <property type="molecule type" value="Genomic_DNA"/>
</dbReference>
<evidence type="ECO:0000256" key="6">
    <source>
        <dbReference type="ARBA" id="ARBA00023273"/>
    </source>
</evidence>
<feature type="compositionally biased region" description="Acidic residues" evidence="7">
    <location>
        <begin position="10"/>
        <end position="26"/>
    </location>
</feature>
<dbReference type="Pfam" id="PF12317">
    <property type="entry name" value="IFT46_B_C"/>
    <property type="match status" value="1"/>
</dbReference>
<evidence type="ECO:0000256" key="4">
    <source>
        <dbReference type="ARBA" id="ARBA00023069"/>
    </source>
</evidence>
<evidence type="ECO:0000256" key="3">
    <source>
        <dbReference type="ARBA" id="ARBA00022490"/>
    </source>
</evidence>
<protein>
    <submittedName>
        <fullName evidence="8">Intraflagellar transport protein 46 homolog</fullName>
    </submittedName>
</protein>
<feature type="region of interest" description="Disordered" evidence="7">
    <location>
        <begin position="1"/>
        <end position="250"/>
    </location>
</feature>
<evidence type="ECO:0000256" key="7">
    <source>
        <dbReference type="SAM" id="MobiDB-lite"/>
    </source>
</evidence>
<evidence type="ECO:0000313" key="8">
    <source>
        <dbReference type="EMBL" id="CAK9018672.1"/>
    </source>
</evidence>
<comment type="caution">
    <text evidence="8">The sequence shown here is derived from an EMBL/GenBank/DDBJ whole genome shotgun (WGS) entry which is preliminary data.</text>
</comment>
<gene>
    <name evidence="8" type="ORF">SCF082_LOCUS14183</name>
</gene>
<reference evidence="8 9" key="1">
    <citation type="submission" date="2024-02" db="EMBL/GenBank/DDBJ databases">
        <authorList>
            <person name="Chen Y."/>
            <person name="Shah S."/>
            <person name="Dougan E. K."/>
            <person name="Thang M."/>
            <person name="Chan C."/>
        </authorList>
    </citation>
    <scope>NUCLEOTIDE SEQUENCE [LARGE SCALE GENOMIC DNA]</scope>
</reference>
<evidence type="ECO:0000256" key="2">
    <source>
        <dbReference type="ARBA" id="ARBA00007700"/>
    </source>
</evidence>
<dbReference type="PANTHER" id="PTHR13376:SF0">
    <property type="entry name" value="INTRAFLAGELLAR TRANSPORT PROTEIN 46 HOMOLOG"/>
    <property type="match status" value="1"/>
</dbReference>
<feature type="compositionally biased region" description="Low complexity" evidence="7">
    <location>
        <begin position="194"/>
        <end position="214"/>
    </location>
</feature>
<sequence length="489" mass="54574">MSGEGKAALDSEEEDDFSDFSGEEEQGGSRRQRQGLDSSEEEEDDDDDSDFDASFAESVGKGQLEAGDDDEEDDDEERDDLAARQKGGAAIQVREVDNQPYDARIDLEGSFSDESVDTAETGTPKMRQAVPSGDRGDSPPNTLASPKTGFSDDAEEIPGVEGKRQEGRQDDDASDGDSTPAKKKNLHGVKLEAADASMQEAAQRAAARRAQMEQQGDDREDEDDDEDDDESESSASQSTPKQRGGGGFEGFDIRDFDHLNVSGEVKELFQYIERYKPHDVELDTKLRCFIPDFIPAVGDIDAFIKIPRADMQPDELGLRVLDEPSANQSDATVLDLQLRAISKKSVKNPMVVRSIENASKDKKAVQGWIDSIKDLHRSKPPPQVHYTKQMPDIESLMQVWPEEVEQLMKEIKLPGADIDLDLKDYARVVCAVLDIPVFSSMVEPLHVLFTLYSEFRNNQHFRNVDNNNKSQLQEPHQEQENFFSNEFKE</sequence>
<comment type="subcellular location">
    <subcellularLocation>
        <location evidence="1">Cytoplasm</location>
        <location evidence="1">Cytoskeleton</location>
        <location evidence="1">Cilium basal body</location>
    </subcellularLocation>
</comment>
<comment type="similarity">
    <text evidence="2">Belongs to the IFT46 family.</text>
</comment>
<evidence type="ECO:0000256" key="5">
    <source>
        <dbReference type="ARBA" id="ARBA00023212"/>
    </source>
</evidence>
<keyword evidence="3" id="KW-0963">Cytoplasm</keyword>
<keyword evidence="6" id="KW-0966">Cell projection</keyword>
<feature type="region of interest" description="Disordered" evidence="7">
    <location>
        <begin position="464"/>
        <end position="489"/>
    </location>
</feature>
<evidence type="ECO:0000256" key="1">
    <source>
        <dbReference type="ARBA" id="ARBA00004120"/>
    </source>
</evidence>
<accession>A0ABP0JW12</accession>